<dbReference type="InterPro" id="IPR050792">
    <property type="entry name" value="ADP-ribosylglycohydrolase"/>
</dbReference>
<organism evidence="4 5">
    <name type="scientific">Muribacter muris</name>
    <dbReference type="NCBI Taxonomy" id="67855"/>
    <lineage>
        <taxon>Bacteria</taxon>
        <taxon>Pseudomonadati</taxon>
        <taxon>Pseudomonadota</taxon>
        <taxon>Gammaproteobacteria</taxon>
        <taxon>Pasteurellales</taxon>
        <taxon>Pasteurellaceae</taxon>
        <taxon>Muribacter</taxon>
    </lineage>
</organism>
<evidence type="ECO:0000313" key="5">
    <source>
        <dbReference type="Proteomes" id="UP000297396"/>
    </source>
</evidence>
<dbReference type="Proteomes" id="UP000297396">
    <property type="component" value="Unassembled WGS sequence"/>
</dbReference>
<dbReference type="GO" id="GO:0046872">
    <property type="term" value="F:metal ion binding"/>
    <property type="evidence" value="ECO:0007669"/>
    <property type="project" value="UniProtKB-KW"/>
</dbReference>
<dbReference type="PANTHER" id="PTHR16222:SF24">
    <property type="entry name" value="ADP-RIBOSYLHYDROLASE ARH3"/>
    <property type="match status" value="1"/>
</dbReference>
<protein>
    <submittedName>
        <fullName evidence="4">ADP-ribosylglycohydrolase family protein</fullName>
    </submittedName>
</protein>
<name>A0A4Y9K3A5_9PAST</name>
<dbReference type="InterPro" id="IPR036705">
    <property type="entry name" value="Ribosyl_crysJ1_sf"/>
</dbReference>
<accession>A0A4Y9K3A5</accession>
<sequence>MKPIICDKQNIVSQQIYSALFGVAVGDALGVPVEFLPRSHLKEKPVSEMLGYGTYNLPEGTWSDDSSLTFCLAEALCDDFNLDHIAQVAFNWLNEGYWTPYGEVFDVGMATRKSLFLVPMGIPASELGQKSERDNGNGSLMRILPLLFFIQNRPLAERFQFIQQVSSITHAHIRSIIACFYYLEFARYLLQGEDKKSIYQRLQKEIPEYLRSVFIEQKEINHFSRLLNEDITQCLEQDIQSSGYVVHSLEASIWCLMTTNNYAEAVLKAVNLGEDTDTTAAITGGLAGILYGIENIPENWLNILARKNDIESLCNRFANKINNL</sequence>
<keyword evidence="3" id="KW-0479">Metal-binding</keyword>
<evidence type="ECO:0000256" key="1">
    <source>
        <dbReference type="ARBA" id="ARBA00010702"/>
    </source>
</evidence>
<proteinExistence type="inferred from homology"/>
<evidence type="ECO:0000256" key="2">
    <source>
        <dbReference type="ARBA" id="ARBA00022801"/>
    </source>
</evidence>
<keyword evidence="2 4" id="KW-0378">Hydrolase</keyword>
<comment type="caution">
    <text evidence="4">The sequence shown here is derived from an EMBL/GenBank/DDBJ whole genome shotgun (WGS) entry which is preliminary data.</text>
</comment>
<feature type="binding site" evidence="3">
    <location>
        <position position="275"/>
    </location>
    <ligand>
        <name>Mg(2+)</name>
        <dbReference type="ChEBI" id="CHEBI:18420"/>
        <label>1</label>
    </ligand>
</feature>
<dbReference type="Gene3D" id="1.10.4080.10">
    <property type="entry name" value="ADP-ribosylation/Crystallin J1"/>
    <property type="match status" value="1"/>
</dbReference>
<feature type="binding site" evidence="3">
    <location>
        <position position="65"/>
    </location>
    <ligand>
        <name>Mg(2+)</name>
        <dbReference type="ChEBI" id="CHEBI:18420"/>
        <label>1</label>
    </ligand>
</feature>
<evidence type="ECO:0000256" key="3">
    <source>
        <dbReference type="PIRSR" id="PIRSR605502-1"/>
    </source>
</evidence>
<dbReference type="Pfam" id="PF03747">
    <property type="entry name" value="ADP_ribosyl_GH"/>
    <property type="match status" value="1"/>
</dbReference>
<feature type="binding site" evidence="3">
    <location>
        <position position="278"/>
    </location>
    <ligand>
        <name>Mg(2+)</name>
        <dbReference type="ChEBI" id="CHEBI:18420"/>
        <label>1</label>
    </ligand>
</feature>
<dbReference type="PANTHER" id="PTHR16222">
    <property type="entry name" value="ADP-RIBOSYLGLYCOHYDROLASE"/>
    <property type="match status" value="1"/>
</dbReference>
<dbReference type="GO" id="GO:0016787">
    <property type="term" value="F:hydrolase activity"/>
    <property type="evidence" value="ECO:0007669"/>
    <property type="project" value="UniProtKB-KW"/>
</dbReference>
<comment type="similarity">
    <text evidence="1">Belongs to the ADP-ribosylglycohydrolase family.</text>
</comment>
<dbReference type="OrthoDB" id="9798107at2"/>
<feature type="binding site" evidence="3">
    <location>
        <position position="63"/>
    </location>
    <ligand>
        <name>Mg(2+)</name>
        <dbReference type="ChEBI" id="CHEBI:18420"/>
        <label>1</label>
    </ligand>
</feature>
<dbReference type="EMBL" id="SPPA01000007">
    <property type="protein sequence ID" value="TFV11175.1"/>
    <property type="molecule type" value="Genomic_DNA"/>
</dbReference>
<dbReference type="RefSeq" id="WP_135055401.1">
    <property type="nucleotide sequence ID" value="NZ_JADGLC010000007.1"/>
</dbReference>
<feature type="binding site" evidence="3">
    <location>
        <position position="64"/>
    </location>
    <ligand>
        <name>Mg(2+)</name>
        <dbReference type="ChEBI" id="CHEBI:18420"/>
        <label>1</label>
    </ligand>
</feature>
<gene>
    <name evidence="4" type="ORF">E4T80_04565</name>
</gene>
<keyword evidence="3" id="KW-0460">Magnesium</keyword>
<reference evidence="4 5" key="1">
    <citation type="submission" date="2019-03" db="EMBL/GenBank/DDBJ databases">
        <title>Diversity of the mouse oral microbiome.</title>
        <authorList>
            <person name="Joseph S."/>
            <person name="Aduse-Opoku J."/>
            <person name="Curtis M."/>
            <person name="Wade W."/>
            <person name="Hashim A."/>
        </authorList>
    </citation>
    <scope>NUCLEOTIDE SEQUENCE [LARGE SCALE GENOMIC DNA]</scope>
    <source>
        <strain evidence="4 5">WT12</strain>
    </source>
</reference>
<comment type="cofactor">
    <cofactor evidence="3">
        <name>Mg(2+)</name>
        <dbReference type="ChEBI" id="CHEBI:18420"/>
    </cofactor>
    <text evidence="3">Binds 2 magnesium ions per subunit.</text>
</comment>
<dbReference type="AlphaFoldDB" id="A0A4Y9K3A5"/>
<evidence type="ECO:0000313" key="4">
    <source>
        <dbReference type="EMBL" id="TFV11175.1"/>
    </source>
</evidence>
<dbReference type="SUPFAM" id="SSF101478">
    <property type="entry name" value="ADP-ribosylglycohydrolase"/>
    <property type="match status" value="1"/>
</dbReference>
<dbReference type="InterPro" id="IPR005502">
    <property type="entry name" value="Ribosyl_crysJ1"/>
</dbReference>
<feature type="binding site" evidence="3">
    <location>
        <position position="277"/>
    </location>
    <ligand>
        <name>Mg(2+)</name>
        <dbReference type="ChEBI" id="CHEBI:18420"/>
        <label>1</label>
    </ligand>
</feature>